<sequence>MNLYDLLEDYFVDREDAIRALITWFLNQVMEVEAFQQSGAEKYERNENRKAQRNGYKKRSFTTRHGKLELLKPQLRDVPFTTQVFDRYSRTEKALENAIVESYLQGVSTRKIKHIISELGVENVSASKVSRISQELDEKVNEFLCRPIEQEIKYLFVDATYFKIRDSTQYSNKALFVVAGVRKDGYREILGARIADGEDAMFWEDLFSDLKERGLRGVELIISDGHKGIQKAVTTSFPGSSWQMCQVHLIRAVLKTIPKKHQKEVAEKVKKSIEDPEQVAEVIEFLEERRFHKAIDTLERFYFDIHNYQAFPKEHWRKIRNTNILERINKELKRRSKVVGAFPNEESLLRLAVSILIDINEEWITGNKYLSMED</sequence>
<dbReference type="EMBL" id="CP058215">
    <property type="protein sequence ID" value="QLC49999.1"/>
    <property type="molecule type" value="Genomic_DNA"/>
</dbReference>
<dbReference type="NCBIfam" id="NF033543">
    <property type="entry name" value="transpos_IS256"/>
    <property type="match status" value="1"/>
</dbReference>
<evidence type="ECO:0000313" key="5">
    <source>
        <dbReference type="Proteomes" id="UP000509594"/>
    </source>
</evidence>
<evidence type="ECO:0000313" key="4">
    <source>
        <dbReference type="EMBL" id="QLC49999.1"/>
    </source>
</evidence>
<dbReference type="GO" id="GO:0003677">
    <property type="term" value="F:DNA binding"/>
    <property type="evidence" value="ECO:0007669"/>
    <property type="project" value="UniProtKB-KW"/>
</dbReference>
<organism evidence="4 5">
    <name type="scientific">Methanolobus zinderi</name>
    <dbReference type="NCBI Taxonomy" id="536044"/>
    <lineage>
        <taxon>Archaea</taxon>
        <taxon>Methanobacteriati</taxon>
        <taxon>Methanobacteriota</taxon>
        <taxon>Stenosarchaea group</taxon>
        <taxon>Methanomicrobia</taxon>
        <taxon>Methanosarcinales</taxon>
        <taxon>Methanosarcinaceae</taxon>
        <taxon>Methanolobus</taxon>
    </lineage>
</organism>
<name>A0A7D5E801_9EURY</name>
<accession>A0A7D5E801</accession>
<dbReference type="PANTHER" id="PTHR33217">
    <property type="entry name" value="TRANSPOSASE FOR INSERTION SEQUENCE ELEMENT IS1081"/>
    <property type="match status" value="1"/>
</dbReference>
<dbReference type="GO" id="GO:0004803">
    <property type="term" value="F:transposase activity"/>
    <property type="evidence" value="ECO:0007669"/>
    <property type="project" value="InterPro"/>
</dbReference>
<keyword evidence="1" id="KW-0815">Transposition</keyword>
<keyword evidence="5" id="KW-1185">Reference proteome</keyword>
<proteinExistence type="predicted"/>
<dbReference type="Proteomes" id="UP000509594">
    <property type="component" value="Chromosome"/>
</dbReference>
<dbReference type="InterPro" id="IPR001207">
    <property type="entry name" value="Transposase_mutator"/>
</dbReference>
<evidence type="ECO:0000256" key="1">
    <source>
        <dbReference type="ARBA" id="ARBA00022578"/>
    </source>
</evidence>
<gene>
    <name evidence="4" type="ORF">HWN40_06960</name>
</gene>
<keyword evidence="3" id="KW-0233">DNA recombination</keyword>
<dbReference type="PANTHER" id="PTHR33217:SF7">
    <property type="entry name" value="TRANSPOSASE FOR INSERTION SEQUENCE ELEMENT IS1081"/>
    <property type="match status" value="1"/>
</dbReference>
<protein>
    <submittedName>
        <fullName evidence="4">IS256 family transposase</fullName>
    </submittedName>
</protein>
<evidence type="ECO:0000256" key="3">
    <source>
        <dbReference type="ARBA" id="ARBA00023172"/>
    </source>
</evidence>
<dbReference type="PROSITE" id="PS01007">
    <property type="entry name" value="TRANSPOSASE_MUTATOR"/>
    <property type="match status" value="1"/>
</dbReference>
<dbReference type="AlphaFoldDB" id="A0A7D5E801"/>
<dbReference type="RefSeq" id="WP_176965055.1">
    <property type="nucleotide sequence ID" value="NZ_CP058215.1"/>
</dbReference>
<dbReference type="OrthoDB" id="135857at2157"/>
<evidence type="ECO:0000256" key="2">
    <source>
        <dbReference type="ARBA" id="ARBA00023125"/>
    </source>
</evidence>
<reference evidence="4 5" key="1">
    <citation type="submission" date="2020-06" db="EMBL/GenBank/DDBJ databases">
        <title>Methanolobus halotolerans sp. nov., isolated from a saline lake Tus in Siberia.</title>
        <authorList>
            <person name="Shen Y."/>
            <person name="Chen S.-C."/>
            <person name="Lai M.-C."/>
            <person name="Huang H.-H."/>
            <person name="Chiu H.-H."/>
            <person name="Tang S.-L."/>
            <person name="Rogozin D.Y."/>
            <person name="Degermendzhy A.G."/>
        </authorList>
    </citation>
    <scope>NUCLEOTIDE SEQUENCE [LARGE SCALE GENOMIC DNA]</scope>
    <source>
        <strain evidence="4 5">DSM 21339</strain>
    </source>
</reference>
<dbReference type="KEGG" id="mzi:HWN40_06960"/>
<dbReference type="GeneID" id="55821401"/>
<keyword evidence="2" id="KW-0238">DNA-binding</keyword>
<dbReference type="Pfam" id="PF00872">
    <property type="entry name" value="Transposase_mut"/>
    <property type="match status" value="1"/>
</dbReference>
<dbReference type="GO" id="GO:0006313">
    <property type="term" value="P:DNA transposition"/>
    <property type="evidence" value="ECO:0007669"/>
    <property type="project" value="InterPro"/>
</dbReference>